<sequence>ERYLDLRGQVDSKQGEPGGLFDKDMGPGRLAVRQSGVRGVGSQMGGRLFHTGLGKRSKLCMPTFWHGTSSVDAQPRVQSPSVTNSPGMGFGPVVANVPRSAKRSSGITTSNRNYRSGTFGAEGTLQESGLEVVGSKDRMVKVLMDRANILAYCAIDKDYRKRLVEAMQLFESFCKWTKDTACPASVTTIKAFLGWLELAGMSTRVQEYLGAI</sequence>
<feature type="non-terminal residue" evidence="2">
    <location>
        <position position="1"/>
    </location>
</feature>
<reference evidence="2 3" key="1">
    <citation type="submission" date="2021-06" db="EMBL/GenBank/DDBJ databases">
        <authorList>
            <person name="Kallberg Y."/>
            <person name="Tangrot J."/>
            <person name="Rosling A."/>
        </authorList>
    </citation>
    <scope>NUCLEOTIDE SEQUENCE [LARGE SCALE GENOMIC DNA]</scope>
    <source>
        <strain evidence="2 3">120-4 pot B 10/14</strain>
    </source>
</reference>
<gene>
    <name evidence="2" type="ORF">GMARGA_LOCUS39990</name>
</gene>
<feature type="compositionally biased region" description="Polar residues" evidence="1">
    <location>
        <begin position="71"/>
        <end position="86"/>
    </location>
</feature>
<proteinExistence type="predicted"/>
<feature type="compositionally biased region" description="Basic and acidic residues" evidence="1">
    <location>
        <begin position="1"/>
        <end position="14"/>
    </location>
</feature>
<comment type="caution">
    <text evidence="2">The sequence shown here is derived from an EMBL/GenBank/DDBJ whole genome shotgun (WGS) entry which is preliminary data.</text>
</comment>
<accession>A0ABN7XA16</accession>
<protein>
    <submittedName>
        <fullName evidence="2">28636_t:CDS:1</fullName>
    </submittedName>
</protein>
<evidence type="ECO:0000313" key="3">
    <source>
        <dbReference type="Proteomes" id="UP000789901"/>
    </source>
</evidence>
<evidence type="ECO:0000256" key="1">
    <source>
        <dbReference type="SAM" id="MobiDB-lite"/>
    </source>
</evidence>
<feature type="non-terminal residue" evidence="2">
    <location>
        <position position="212"/>
    </location>
</feature>
<feature type="region of interest" description="Disordered" evidence="1">
    <location>
        <begin position="71"/>
        <end position="91"/>
    </location>
</feature>
<dbReference type="EMBL" id="CAJVQB010098991">
    <property type="protein sequence ID" value="CAG8849998.1"/>
    <property type="molecule type" value="Genomic_DNA"/>
</dbReference>
<dbReference type="Proteomes" id="UP000789901">
    <property type="component" value="Unassembled WGS sequence"/>
</dbReference>
<feature type="region of interest" description="Disordered" evidence="1">
    <location>
        <begin position="1"/>
        <end position="28"/>
    </location>
</feature>
<organism evidence="2 3">
    <name type="scientific">Gigaspora margarita</name>
    <dbReference type="NCBI Taxonomy" id="4874"/>
    <lineage>
        <taxon>Eukaryota</taxon>
        <taxon>Fungi</taxon>
        <taxon>Fungi incertae sedis</taxon>
        <taxon>Mucoromycota</taxon>
        <taxon>Glomeromycotina</taxon>
        <taxon>Glomeromycetes</taxon>
        <taxon>Diversisporales</taxon>
        <taxon>Gigasporaceae</taxon>
        <taxon>Gigaspora</taxon>
    </lineage>
</organism>
<evidence type="ECO:0000313" key="2">
    <source>
        <dbReference type="EMBL" id="CAG8849998.1"/>
    </source>
</evidence>
<keyword evidence="3" id="KW-1185">Reference proteome</keyword>
<name>A0ABN7XA16_GIGMA</name>